<dbReference type="InterPro" id="IPR051933">
    <property type="entry name" value="Resuscitation_pf_RpfB"/>
</dbReference>
<evidence type="ECO:0000313" key="4">
    <source>
        <dbReference type="EMBL" id="MDV5088161.1"/>
    </source>
</evidence>
<dbReference type="EMBL" id="JAWJZB010000005">
    <property type="protein sequence ID" value="MDV5088161.1"/>
    <property type="molecule type" value="Genomic_DNA"/>
</dbReference>
<dbReference type="Pfam" id="PF07501">
    <property type="entry name" value="G5"/>
    <property type="match status" value="1"/>
</dbReference>
<evidence type="ECO:0000313" key="5">
    <source>
        <dbReference type="Proteomes" id="UP001272515"/>
    </source>
</evidence>
<sequence>MIQIQTKHNRIVSLVLVLLMVLTITLTGFAYNDKTVVVMVDGAAHTVKTHLNSTEGIVREAGINLHTKDQVVIDTETLQDGSILTVVRAFPVTVIVDGKTKTVMTVQRTAQGLADELGFKAPNYTPVGENTDSLQSGSTIRIAHVTSRSVKSAERNIDVQVVREKDDTLAKGDETIVQVGQPGVEKVQEETLYENGIAVKTHIISSEVTQAMVPTIVKEGTRDIVTSRNVAGRASRVLTMEASAYLPGDGDGRGITATGIPATRGVVAVDPNVIPLGTRLFIPGYGEAIAADTGGAIVGNKIDLLMESYSEAISFGRQDITVYVLD</sequence>
<dbReference type="PANTHER" id="PTHR39160:SF4">
    <property type="entry name" value="RESUSCITATION-PROMOTING FACTOR RPFB"/>
    <property type="match status" value="1"/>
</dbReference>
<comment type="caution">
    <text evidence="4">The sequence shown here is derived from an EMBL/GenBank/DDBJ whole genome shotgun (WGS) entry which is preliminary data.</text>
</comment>
<accession>A0ABU3Z926</accession>
<feature type="domain" description="G5" evidence="3">
    <location>
        <begin position="142"/>
        <end position="223"/>
    </location>
</feature>
<dbReference type="PANTHER" id="PTHR39160">
    <property type="entry name" value="CELL WALL-BINDING PROTEIN YOCH"/>
    <property type="match status" value="1"/>
</dbReference>
<dbReference type="Gene3D" id="2.40.40.10">
    <property type="entry name" value="RlpA-like domain"/>
    <property type="match status" value="1"/>
</dbReference>
<organism evidence="4 5">
    <name type="scientific">Veillonella absiana</name>
    <dbReference type="NCBI Taxonomy" id="3079305"/>
    <lineage>
        <taxon>Bacteria</taxon>
        <taxon>Bacillati</taxon>
        <taxon>Bacillota</taxon>
        <taxon>Negativicutes</taxon>
        <taxon>Veillonellales</taxon>
        <taxon>Veillonellaceae</taxon>
        <taxon>Veillonella</taxon>
    </lineage>
</organism>
<name>A0ABU3Z926_9FIRM</name>
<keyword evidence="2" id="KW-1133">Transmembrane helix</keyword>
<evidence type="ECO:0000259" key="3">
    <source>
        <dbReference type="PROSITE" id="PS51109"/>
    </source>
</evidence>
<keyword evidence="1" id="KW-0732">Signal</keyword>
<dbReference type="Pfam" id="PF06725">
    <property type="entry name" value="3D"/>
    <property type="match status" value="1"/>
</dbReference>
<dbReference type="Gene3D" id="2.20.230.10">
    <property type="entry name" value="Resuscitation-promoting factor rpfb"/>
    <property type="match status" value="1"/>
</dbReference>
<dbReference type="PROSITE" id="PS51109">
    <property type="entry name" value="G5"/>
    <property type="match status" value="1"/>
</dbReference>
<evidence type="ECO:0000256" key="2">
    <source>
        <dbReference type="SAM" id="Phobius"/>
    </source>
</evidence>
<dbReference type="InterPro" id="IPR010611">
    <property type="entry name" value="3D_dom"/>
</dbReference>
<dbReference type="Proteomes" id="UP001272515">
    <property type="component" value="Unassembled WGS sequence"/>
</dbReference>
<dbReference type="InterPro" id="IPR011098">
    <property type="entry name" value="G5_dom"/>
</dbReference>
<evidence type="ECO:0000256" key="1">
    <source>
        <dbReference type="ARBA" id="ARBA00022729"/>
    </source>
</evidence>
<proteinExistence type="predicted"/>
<keyword evidence="5" id="KW-1185">Reference proteome</keyword>
<keyword evidence="2" id="KW-0472">Membrane</keyword>
<reference evidence="4 5" key="1">
    <citation type="submission" date="2023-10" db="EMBL/GenBank/DDBJ databases">
        <title>Veillonella sp. nov., isolated from a pig farm feces dump.</title>
        <authorList>
            <person name="Chang Y.-H."/>
        </authorList>
    </citation>
    <scope>NUCLEOTIDE SEQUENCE [LARGE SCALE GENOMIC DNA]</scope>
    <source>
        <strain evidence="4 5">YH-vei2233</strain>
    </source>
</reference>
<gene>
    <name evidence="4" type="ORF">RVY80_04780</name>
</gene>
<feature type="transmembrane region" description="Helical" evidence="2">
    <location>
        <begin position="12"/>
        <end position="31"/>
    </location>
</feature>
<dbReference type="SMART" id="SM01208">
    <property type="entry name" value="G5"/>
    <property type="match status" value="1"/>
</dbReference>
<dbReference type="InterPro" id="IPR007137">
    <property type="entry name" value="DUF348"/>
</dbReference>
<keyword evidence="2" id="KW-0812">Transmembrane</keyword>
<dbReference type="RefSeq" id="WP_295189091.1">
    <property type="nucleotide sequence ID" value="NZ_JAWJZA010000004.1"/>
</dbReference>
<dbReference type="InterPro" id="IPR036908">
    <property type="entry name" value="RlpA-like_sf"/>
</dbReference>
<protein>
    <submittedName>
        <fullName evidence="4">3D domain-containing protein</fullName>
    </submittedName>
</protein>
<dbReference type="Pfam" id="PF03990">
    <property type="entry name" value="DUF348"/>
    <property type="match status" value="2"/>
</dbReference>
<dbReference type="CDD" id="cd22786">
    <property type="entry name" value="DPBB_YuiC-like"/>
    <property type="match status" value="1"/>
</dbReference>
<dbReference type="SUPFAM" id="SSF50685">
    <property type="entry name" value="Barwin-like endoglucanases"/>
    <property type="match status" value="1"/>
</dbReference>